<evidence type="ECO:0000313" key="7">
    <source>
        <dbReference type="Proteomes" id="UP000321157"/>
    </source>
</evidence>
<dbReference type="PROSITE" id="PS51078">
    <property type="entry name" value="ICLR_ED"/>
    <property type="match status" value="1"/>
</dbReference>
<dbReference type="PANTHER" id="PTHR30136">
    <property type="entry name" value="HELIX-TURN-HELIX TRANSCRIPTIONAL REGULATOR, ICLR FAMILY"/>
    <property type="match status" value="1"/>
</dbReference>
<dbReference type="Gene3D" id="3.30.450.40">
    <property type="match status" value="1"/>
</dbReference>
<dbReference type="Gene3D" id="1.10.10.10">
    <property type="entry name" value="Winged helix-like DNA-binding domain superfamily/Winged helix DNA-binding domain"/>
    <property type="match status" value="1"/>
</dbReference>
<evidence type="ECO:0000259" key="5">
    <source>
        <dbReference type="PROSITE" id="PS51078"/>
    </source>
</evidence>
<dbReference type="SUPFAM" id="SSF46785">
    <property type="entry name" value="Winged helix' DNA-binding domain"/>
    <property type="match status" value="1"/>
</dbReference>
<dbReference type="Proteomes" id="UP000321157">
    <property type="component" value="Unassembled WGS sequence"/>
</dbReference>
<dbReference type="InterPro" id="IPR036390">
    <property type="entry name" value="WH_DNA-bd_sf"/>
</dbReference>
<dbReference type="RefSeq" id="WP_170230413.1">
    <property type="nucleotide sequence ID" value="NZ_BJXX01000229.1"/>
</dbReference>
<dbReference type="EMBL" id="BJXX01000229">
    <property type="protein sequence ID" value="GEN36779.1"/>
    <property type="molecule type" value="Genomic_DNA"/>
</dbReference>
<dbReference type="InterPro" id="IPR005471">
    <property type="entry name" value="Tscrpt_reg_IclR_N"/>
</dbReference>
<dbReference type="PANTHER" id="PTHR30136:SF35">
    <property type="entry name" value="HTH-TYPE TRANSCRIPTIONAL REGULATOR RV1719"/>
    <property type="match status" value="1"/>
</dbReference>
<dbReference type="PROSITE" id="PS51077">
    <property type="entry name" value="HTH_ICLR"/>
    <property type="match status" value="1"/>
</dbReference>
<keyword evidence="3" id="KW-0804">Transcription</keyword>
<feature type="domain" description="HTH iclR-type" evidence="4">
    <location>
        <begin position="11"/>
        <end position="74"/>
    </location>
</feature>
<name>A0A511VD81_9BACL</name>
<gene>
    <name evidence="6" type="ORF">ADA01nite_42390</name>
</gene>
<evidence type="ECO:0000256" key="1">
    <source>
        <dbReference type="ARBA" id="ARBA00023015"/>
    </source>
</evidence>
<reference evidence="6 7" key="1">
    <citation type="submission" date="2019-07" db="EMBL/GenBank/DDBJ databases">
        <title>Whole genome shotgun sequence of Aneurinibacillus danicus NBRC 102444.</title>
        <authorList>
            <person name="Hosoyama A."/>
            <person name="Uohara A."/>
            <person name="Ohji S."/>
            <person name="Ichikawa N."/>
        </authorList>
    </citation>
    <scope>NUCLEOTIDE SEQUENCE [LARGE SCALE GENOMIC DNA]</scope>
    <source>
        <strain evidence="6 7">NBRC 102444</strain>
    </source>
</reference>
<dbReference type="InterPro" id="IPR029016">
    <property type="entry name" value="GAF-like_dom_sf"/>
</dbReference>
<dbReference type="GO" id="GO:0003700">
    <property type="term" value="F:DNA-binding transcription factor activity"/>
    <property type="evidence" value="ECO:0007669"/>
    <property type="project" value="TreeGrafter"/>
</dbReference>
<comment type="caution">
    <text evidence="6">The sequence shown here is derived from an EMBL/GenBank/DDBJ whole genome shotgun (WGS) entry which is preliminary data.</text>
</comment>
<dbReference type="InterPro" id="IPR036388">
    <property type="entry name" value="WH-like_DNA-bd_sf"/>
</dbReference>
<evidence type="ECO:0000313" key="6">
    <source>
        <dbReference type="EMBL" id="GEN36779.1"/>
    </source>
</evidence>
<dbReference type="InterPro" id="IPR014757">
    <property type="entry name" value="Tscrpt_reg_IclR_C"/>
</dbReference>
<dbReference type="Pfam" id="PF01614">
    <property type="entry name" value="IclR_C"/>
    <property type="match status" value="1"/>
</dbReference>
<keyword evidence="1" id="KW-0805">Transcription regulation</keyword>
<sequence>MEKNNKEKSEVPSVEATVKILEYLSRYKNRERTLSQISKDLSINKSSCHRILKLLNNYRFVSYNEKSKQYSLGSYLIVLGSRASEFIDYLNLAKPHLKWVCEQTKQTSVLLEPVSHDRLMYVAKEELDSPNLPVRITVKLGQHFPLTSASFGKCFLAYMEEDQADEIIRKVNFKKFTDKSITDFEKFKESLKEVKEKGYAVSYEEHTPGLYGVAAPIFDVYGNVYMVIACIGLASQLDENHISFCGEKLKEASRRIMEVLGGKEPVYSKK</sequence>
<dbReference type="GO" id="GO:0045892">
    <property type="term" value="P:negative regulation of DNA-templated transcription"/>
    <property type="evidence" value="ECO:0007669"/>
    <property type="project" value="TreeGrafter"/>
</dbReference>
<feature type="domain" description="IclR-ED" evidence="5">
    <location>
        <begin position="75"/>
        <end position="262"/>
    </location>
</feature>
<proteinExistence type="predicted"/>
<dbReference type="InterPro" id="IPR050707">
    <property type="entry name" value="HTH_MetabolicPath_Reg"/>
</dbReference>
<accession>A0A511VD81</accession>
<protein>
    <submittedName>
        <fullName evidence="6">IclR family transcriptional regulator</fullName>
    </submittedName>
</protein>
<keyword evidence="2" id="KW-0238">DNA-binding</keyword>
<dbReference type="Pfam" id="PF09339">
    <property type="entry name" value="HTH_IclR"/>
    <property type="match status" value="1"/>
</dbReference>
<dbReference type="GO" id="GO:0003677">
    <property type="term" value="F:DNA binding"/>
    <property type="evidence" value="ECO:0007669"/>
    <property type="project" value="UniProtKB-KW"/>
</dbReference>
<evidence type="ECO:0000256" key="3">
    <source>
        <dbReference type="ARBA" id="ARBA00023163"/>
    </source>
</evidence>
<organism evidence="6 7">
    <name type="scientific">Aneurinibacillus danicus</name>
    <dbReference type="NCBI Taxonomy" id="267746"/>
    <lineage>
        <taxon>Bacteria</taxon>
        <taxon>Bacillati</taxon>
        <taxon>Bacillota</taxon>
        <taxon>Bacilli</taxon>
        <taxon>Bacillales</taxon>
        <taxon>Paenibacillaceae</taxon>
        <taxon>Aneurinibacillus group</taxon>
        <taxon>Aneurinibacillus</taxon>
    </lineage>
</organism>
<dbReference type="SUPFAM" id="SSF55781">
    <property type="entry name" value="GAF domain-like"/>
    <property type="match status" value="1"/>
</dbReference>
<evidence type="ECO:0000256" key="2">
    <source>
        <dbReference type="ARBA" id="ARBA00023125"/>
    </source>
</evidence>
<keyword evidence="7" id="KW-1185">Reference proteome</keyword>
<evidence type="ECO:0000259" key="4">
    <source>
        <dbReference type="PROSITE" id="PS51077"/>
    </source>
</evidence>
<dbReference type="SMART" id="SM00346">
    <property type="entry name" value="HTH_ICLR"/>
    <property type="match status" value="1"/>
</dbReference>
<dbReference type="AlphaFoldDB" id="A0A511VD81"/>